<evidence type="ECO:0000256" key="4">
    <source>
        <dbReference type="ARBA" id="ARBA00012829"/>
    </source>
</evidence>
<evidence type="ECO:0000256" key="5">
    <source>
        <dbReference type="ARBA" id="ARBA00022490"/>
    </source>
</evidence>
<dbReference type="CDD" id="cd00858">
    <property type="entry name" value="GlyRS_anticodon"/>
    <property type="match status" value="1"/>
</dbReference>
<evidence type="ECO:0000256" key="1">
    <source>
        <dbReference type="ARBA" id="ARBA00004496"/>
    </source>
</evidence>
<feature type="domain" description="Aminoacyl-transfer RNA synthetases class-II family profile" evidence="14">
    <location>
        <begin position="251"/>
        <end position="568"/>
    </location>
</feature>
<dbReference type="FunFam" id="3.30.930.10:FF:000158">
    <property type="entry name" value="Glycyl-tRNA synthetase"/>
    <property type="match status" value="1"/>
</dbReference>
<dbReference type="InterPro" id="IPR002314">
    <property type="entry name" value="aa-tRNA-synt_IIb"/>
</dbReference>
<keyword evidence="9" id="KW-0067">ATP-binding</keyword>
<keyword evidence="7" id="KW-0808">Transferase</keyword>
<dbReference type="PRINTS" id="PR01043">
    <property type="entry name" value="TRNASYNTHGLY"/>
</dbReference>
<keyword evidence="11" id="KW-0030">Aminoacyl-tRNA synthetase</keyword>
<evidence type="ECO:0000256" key="11">
    <source>
        <dbReference type="ARBA" id="ARBA00023146"/>
    </source>
</evidence>
<evidence type="ECO:0000313" key="16">
    <source>
        <dbReference type="Proteomes" id="UP000266861"/>
    </source>
</evidence>
<dbReference type="Proteomes" id="UP000266861">
    <property type="component" value="Unassembled WGS sequence"/>
</dbReference>
<dbReference type="OrthoDB" id="57698at2759"/>
<dbReference type="GO" id="GO:0005524">
    <property type="term" value="F:ATP binding"/>
    <property type="evidence" value="ECO:0007669"/>
    <property type="project" value="UniProtKB-KW"/>
</dbReference>
<keyword evidence="8" id="KW-0547">Nucleotide-binding</keyword>
<keyword evidence="10" id="KW-0648">Protein biosynthesis</keyword>
<dbReference type="InterPro" id="IPR006195">
    <property type="entry name" value="aa-tRNA-synth_II"/>
</dbReference>
<evidence type="ECO:0000256" key="3">
    <source>
        <dbReference type="ARBA" id="ARBA00011738"/>
    </source>
</evidence>
<evidence type="ECO:0000256" key="7">
    <source>
        <dbReference type="ARBA" id="ARBA00022679"/>
    </source>
</evidence>
<organism evidence="15 16">
    <name type="scientific">Diversispora epigaea</name>
    <dbReference type="NCBI Taxonomy" id="1348612"/>
    <lineage>
        <taxon>Eukaryota</taxon>
        <taxon>Fungi</taxon>
        <taxon>Fungi incertae sedis</taxon>
        <taxon>Mucoromycota</taxon>
        <taxon>Glomeromycotina</taxon>
        <taxon>Glomeromycetes</taxon>
        <taxon>Diversisporales</taxon>
        <taxon>Diversisporaceae</taxon>
        <taxon>Diversispora</taxon>
    </lineage>
</organism>
<dbReference type="Gene3D" id="3.30.930.10">
    <property type="entry name" value="Bira Bifunctional Protein, Domain 2"/>
    <property type="match status" value="1"/>
</dbReference>
<dbReference type="GO" id="GO:0016740">
    <property type="term" value="F:transferase activity"/>
    <property type="evidence" value="ECO:0007669"/>
    <property type="project" value="UniProtKB-KW"/>
</dbReference>
<comment type="subcellular location">
    <subcellularLocation>
        <location evidence="1">Cytoplasm</location>
    </subcellularLocation>
</comment>
<dbReference type="STRING" id="1348612.A0A397I6A2"/>
<evidence type="ECO:0000256" key="6">
    <source>
        <dbReference type="ARBA" id="ARBA00022598"/>
    </source>
</evidence>
<proteinExistence type="inferred from homology"/>
<keyword evidence="5" id="KW-0963">Cytoplasm</keyword>
<dbReference type="FunFam" id="3.30.720.200:FF:000001">
    <property type="entry name" value="Glycine--tRNA ligase 2"/>
    <property type="match status" value="1"/>
</dbReference>
<accession>A0A397I6A2</accession>
<dbReference type="FunFam" id="3.30.930.10:FF:000010">
    <property type="entry name" value="Glycyl-tRNA synthetase 1"/>
    <property type="match status" value="1"/>
</dbReference>
<evidence type="ECO:0000256" key="2">
    <source>
        <dbReference type="ARBA" id="ARBA00008226"/>
    </source>
</evidence>
<dbReference type="InterPro" id="IPR002315">
    <property type="entry name" value="tRNA-synt_gly"/>
</dbReference>
<evidence type="ECO:0000256" key="10">
    <source>
        <dbReference type="ARBA" id="ARBA00022917"/>
    </source>
</evidence>
<comment type="caution">
    <text evidence="15">The sequence shown here is derived from an EMBL/GenBank/DDBJ whole genome shotgun (WGS) entry which is preliminary data.</text>
</comment>
<comment type="similarity">
    <text evidence="2">Belongs to the class-II aminoacyl-tRNA synthetase family.</text>
</comment>
<evidence type="ECO:0000256" key="9">
    <source>
        <dbReference type="ARBA" id="ARBA00022840"/>
    </source>
</evidence>
<dbReference type="GO" id="GO:0004820">
    <property type="term" value="F:glycine-tRNA ligase activity"/>
    <property type="evidence" value="ECO:0007669"/>
    <property type="project" value="UniProtKB-EC"/>
</dbReference>
<dbReference type="SUPFAM" id="SSF52954">
    <property type="entry name" value="Class II aaRS ABD-related"/>
    <property type="match status" value="1"/>
</dbReference>
<protein>
    <recommendedName>
        <fullName evidence="4">glycine--tRNA ligase</fullName>
        <ecNumber evidence="4">6.1.1.14</ecNumber>
    </recommendedName>
    <alternativeName>
        <fullName evidence="12">Diadenosine tetraphosphate synthetase</fullName>
    </alternativeName>
</protein>
<dbReference type="Gene3D" id="3.30.720.200">
    <property type="match status" value="1"/>
</dbReference>
<dbReference type="InterPro" id="IPR033731">
    <property type="entry name" value="GlyRS-like_core"/>
</dbReference>
<dbReference type="NCBIfam" id="TIGR00389">
    <property type="entry name" value="glyS_dimeric"/>
    <property type="match status" value="1"/>
</dbReference>
<dbReference type="GO" id="GO:0005739">
    <property type="term" value="C:mitochondrion"/>
    <property type="evidence" value="ECO:0007669"/>
    <property type="project" value="TreeGrafter"/>
</dbReference>
<evidence type="ECO:0000313" key="15">
    <source>
        <dbReference type="EMBL" id="RHZ68904.1"/>
    </source>
</evidence>
<dbReference type="SUPFAM" id="SSF55681">
    <property type="entry name" value="Class II aaRS and biotin synthetases"/>
    <property type="match status" value="1"/>
</dbReference>
<dbReference type="PANTHER" id="PTHR10745:SF0">
    <property type="entry name" value="GLYCINE--TRNA LIGASE"/>
    <property type="match status" value="1"/>
</dbReference>
<reference evidence="15 16" key="1">
    <citation type="submission" date="2018-08" db="EMBL/GenBank/DDBJ databases">
        <title>Genome and evolution of the arbuscular mycorrhizal fungus Diversispora epigaea (formerly Glomus versiforme) and its bacterial endosymbionts.</title>
        <authorList>
            <person name="Sun X."/>
            <person name="Fei Z."/>
            <person name="Harrison M."/>
        </authorList>
    </citation>
    <scope>NUCLEOTIDE SEQUENCE [LARGE SCALE GENOMIC DNA]</scope>
    <source>
        <strain evidence="15 16">IT104</strain>
    </source>
</reference>
<dbReference type="InterPro" id="IPR036621">
    <property type="entry name" value="Anticodon-bd_dom_sf"/>
</dbReference>
<sequence>MVNFIRSIVLQTSHCKFHIQNKFCPNYSLFVFQPTFKRNFCTNMVAFNRTTLEEVIKKRFFFAPSFQIYGGVAGLYDYGPPGCALQANILDLWRRHFVLEEDMLEMDGSIMTPATVLKTSGHVDKFTDWMVNDTKNGDIFRADHLVETVLETRLNEDQQARSAELEGTIVVASKDKKKKNKIKAVKLDENTKAEYENILAKIDNFTGTELGEIIDKYTIKNPETGNDLSKPVEFNLMFESNIGPTGQLKGYLRPETAQGQFLNFKRFLEFNNDKMPFASASIGRSFRNEISPRSGLLRVREFTMAEIEHYVDPNNKDHPRFDEVKDIKLHLLPQNIQVEGKTNPIEISIGEAVEKKIVDNQTLGYFLARIHLFLIKLGIKNERLRFRQHMPNEMAHYACDCWDAEIQSSYGWIECVGCADRSAYDLTVHSNRTKEKLVVRENLSEPLVYEKTVLEINKKVFGPKLRQNAKTVEDYLLRLDEEQLEALKKALEVGNGKTTVPGTDGKEYEVFSEFFNIERQTITEYVREYIPNVIEPSFGIGRILYSLIEHVFWVREDDEQRAVLSFPPLVSPFKCLLVPLSNNPAFSDLVRDLSARLRKLSIAIKVDDSSNSIGRRYSRNDELGTPFAITIDFQSVNDNTVTLRERDTTKQIREKVDTILQVLKNLTEEEITWDEVMTKYPIFIQQEIDS</sequence>
<dbReference type="EC" id="6.1.1.14" evidence="4"/>
<dbReference type="InterPro" id="IPR045864">
    <property type="entry name" value="aa-tRNA-synth_II/BPL/LPL"/>
</dbReference>
<dbReference type="PROSITE" id="PS50862">
    <property type="entry name" value="AA_TRNA_LIGASE_II"/>
    <property type="match status" value="1"/>
</dbReference>
<dbReference type="NCBIfam" id="NF003211">
    <property type="entry name" value="PRK04173.1"/>
    <property type="match status" value="1"/>
</dbReference>
<comment type="subunit">
    <text evidence="3">Homodimer.</text>
</comment>
<evidence type="ECO:0000256" key="13">
    <source>
        <dbReference type="ARBA" id="ARBA00051967"/>
    </source>
</evidence>
<dbReference type="Gene3D" id="3.40.50.800">
    <property type="entry name" value="Anticodon-binding domain"/>
    <property type="match status" value="1"/>
</dbReference>
<dbReference type="Pfam" id="PF03129">
    <property type="entry name" value="HGTP_anticodon"/>
    <property type="match status" value="1"/>
</dbReference>
<dbReference type="FunFam" id="3.40.50.800:FF:000004">
    <property type="entry name" value="Glycine--tRNA ligase 2"/>
    <property type="match status" value="1"/>
</dbReference>
<gene>
    <name evidence="15" type="ORF">Glove_292g55</name>
</gene>
<evidence type="ECO:0000259" key="14">
    <source>
        <dbReference type="PROSITE" id="PS50862"/>
    </source>
</evidence>
<dbReference type="InterPro" id="IPR027031">
    <property type="entry name" value="Gly-tRNA_synthase/POLG2"/>
</dbReference>
<dbReference type="AlphaFoldDB" id="A0A397I6A2"/>
<keyword evidence="16" id="KW-1185">Reference proteome</keyword>
<dbReference type="InterPro" id="IPR004154">
    <property type="entry name" value="Anticodon-bd"/>
</dbReference>
<dbReference type="EMBL" id="PQFF01000266">
    <property type="protein sequence ID" value="RHZ68904.1"/>
    <property type="molecule type" value="Genomic_DNA"/>
</dbReference>
<dbReference type="Gene3D" id="3.30.40.230">
    <property type="match status" value="1"/>
</dbReference>
<evidence type="ECO:0000256" key="12">
    <source>
        <dbReference type="ARBA" id="ARBA00030057"/>
    </source>
</evidence>
<keyword evidence="6" id="KW-0436">Ligase</keyword>
<comment type="catalytic activity">
    <reaction evidence="13">
        <text>2 ATP + H(+) = P(1),P(4)-bis(5'-adenosyl) tetraphosphate + diphosphate</text>
        <dbReference type="Rhea" id="RHEA:34935"/>
        <dbReference type="ChEBI" id="CHEBI:15378"/>
        <dbReference type="ChEBI" id="CHEBI:30616"/>
        <dbReference type="ChEBI" id="CHEBI:33019"/>
        <dbReference type="ChEBI" id="CHEBI:58141"/>
    </reaction>
</comment>
<dbReference type="PANTHER" id="PTHR10745">
    <property type="entry name" value="GLYCYL-TRNA SYNTHETASE/DNA POLYMERASE SUBUNIT GAMMA-2"/>
    <property type="match status" value="1"/>
</dbReference>
<dbReference type="CDD" id="cd00774">
    <property type="entry name" value="GlyRS-like_core"/>
    <property type="match status" value="1"/>
</dbReference>
<evidence type="ECO:0000256" key="8">
    <source>
        <dbReference type="ARBA" id="ARBA00022741"/>
    </source>
</evidence>
<dbReference type="Pfam" id="PF00587">
    <property type="entry name" value="tRNA-synt_2b"/>
    <property type="match status" value="1"/>
</dbReference>
<dbReference type="GO" id="GO:0070150">
    <property type="term" value="P:mitochondrial glycyl-tRNA aminoacylation"/>
    <property type="evidence" value="ECO:0007669"/>
    <property type="project" value="TreeGrafter"/>
</dbReference>
<name>A0A397I6A2_9GLOM</name>